<keyword evidence="2" id="KW-1185">Reference proteome</keyword>
<comment type="caution">
    <text evidence="1">The sequence shown here is derived from an EMBL/GenBank/DDBJ whole genome shotgun (WGS) entry which is preliminary data.</text>
</comment>
<sequence length="68" mass="7573">MSDLLIPLFLVGDPFKASPSVLVTTLQNLYGLRTLPLRIEGLLMGVARSSGKFVDWPRRSCGFRVIRP</sequence>
<evidence type="ECO:0000313" key="1">
    <source>
        <dbReference type="EMBL" id="TKR76364.1"/>
    </source>
</evidence>
<dbReference type="EMBL" id="AZBU02000005">
    <property type="protein sequence ID" value="TKR76364.1"/>
    <property type="molecule type" value="Genomic_DNA"/>
</dbReference>
<organism evidence="1 2">
    <name type="scientific">Steinernema carpocapsae</name>
    <name type="common">Entomopathogenic nematode</name>
    <dbReference type="NCBI Taxonomy" id="34508"/>
    <lineage>
        <taxon>Eukaryota</taxon>
        <taxon>Metazoa</taxon>
        <taxon>Ecdysozoa</taxon>
        <taxon>Nematoda</taxon>
        <taxon>Chromadorea</taxon>
        <taxon>Rhabditida</taxon>
        <taxon>Tylenchina</taxon>
        <taxon>Panagrolaimomorpha</taxon>
        <taxon>Strongyloidoidea</taxon>
        <taxon>Steinernematidae</taxon>
        <taxon>Steinernema</taxon>
    </lineage>
</organism>
<proteinExistence type="predicted"/>
<reference evidence="1 2" key="1">
    <citation type="journal article" date="2015" name="Genome Biol.">
        <title>Comparative genomics of Steinernema reveals deeply conserved gene regulatory networks.</title>
        <authorList>
            <person name="Dillman A.R."/>
            <person name="Macchietto M."/>
            <person name="Porter C.F."/>
            <person name="Rogers A."/>
            <person name="Williams B."/>
            <person name="Antoshechkin I."/>
            <person name="Lee M.M."/>
            <person name="Goodwin Z."/>
            <person name="Lu X."/>
            <person name="Lewis E.E."/>
            <person name="Goodrich-Blair H."/>
            <person name="Stock S.P."/>
            <person name="Adams B.J."/>
            <person name="Sternberg P.W."/>
            <person name="Mortazavi A."/>
        </authorList>
    </citation>
    <scope>NUCLEOTIDE SEQUENCE [LARGE SCALE GENOMIC DNA]</scope>
    <source>
        <strain evidence="1 2">ALL</strain>
    </source>
</reference>
<evidence type="ECO:0000313" key="2">
    <source>
        <dbReference type="Proteomes" id="UP000298663"/>
    </source>
</evidence>
<dbReference type="AlphaFoldDB" id="A0A4U5N2A6"/>
<dbReference type="Proteomes" id="UP000298663">
    <property type="component" value="Unassembled WGS sequence"/>
</dbReference>
<name>A0A4U5N2A6_STECR</name>
<gene>
    <name evidence="1" type="ORF">L596_017510</name>
</gene>
<reference evidence="1 2" key="2">
    <citation type="journal article" date="2019" name="G3 (Bethesda)">
        <title>Hybrid Assembly of the Genome of the Entomopathogenic Nematode Steinernema carpocapsae Identifies the X-Chromosome.</title>
        <authorList>
            <person name="Serra L."/>
            <person name="Macchietto M."/>
            <person name="Macias-Munoz A."/>
            <person name="McGill C.J."/>
            <person name="Rodriguez I.M."/>
            <person name="Rodriguez B."/>
            <person name="Murad R."/>
            <person name="Mortazavi A."/>
        </authorList>
    </citation>
    <scope>NUCLEOTIDE SEQUENCE [LARGE SCALE GENOMIC DNA]</scope>
    <source>
        <strain evidence="1 2">ALL</strain>
    </source>
</reference>
<accession>A0A4U5N2A6</accession>
<protein>
    <submittedName>
        <fullName evidence="1">Uncharacterized protein</fullName>
    </submittedName>
</protein>